<accession>A0A3B3DTI4</accession>
<dbReference type="Pfam" id="PF00632">
    <property type="entry name" value="HECT"/>
    <property type="match status" value="1"/>
</dbReference>
<sequence>MSELTKLVKFWSGWEILPNRLTIELGDGSHPTAATCYETLRIPCHYKNYLTFKEDLLASIETCNAGFGLI</sequence>
<feature type="domain" description="HECT" evidence="3">
    <location>
        <begin position="3"/>
        <end position="69"/>
    </location>
</feature>
<dbReference type="AlphaFoldDB" id="A0A3B3DTI4"/>
<dbReference type="GeneTree" id="ENSGT00400000024202"/>
<dbReference type="InterPro" id="IPR035983">
    <property type="entry name" value="Hect_E3_ubiquitin_ligase"/>
</dbReference>
<protein>
    <recommendedName>
        <fullName evidence="3">HECT domain-containing protein</fullName>
    </recommendedName>
</protein>
<reference evidence="4" key="1">
    <citation type="submission" date="2025-08" db="UniProtKB">
        <authorList>
            <consortium name="Ensembl"/>
        </authorList>
    </citation>
    <scope>IDENTIFICATION</scope>
</reference>
<organism evidence="4 5">
    <name type="scientific">Oryzias melastigma</name>
    <name type="common">Marine medaka</name>
    <dbReference type="NCBI Taxonomy" id="30732"/>
    <lineage>
        <taxon>Eukaryota</taxon>
        <taxon>Metazoa</taxon>
        <taxon>Chordata</taxon>
        <taxon>Craniata</taxon>
        <taxon>Vertebrata</taxon>
        <taxon>Euteleostomi</taxon>
        <taxon>Actinopterygii</taxon>
        <taxon>Neopterygii</taxon>
        <taxon>Teleostei</taxon>
        <taxon>Neoteleostei</taxon>
        <taxon>Acanthomorphata</taxon>
        <taxon>Ovalentaria</taxon>
        <taxon>Atherinomorphae</taxon>
        <taxon>Beloniformes</taxon>
        <taxon>Adrianichthyidae</taxon>
        <taxon>Oryziinae</taxon>
        <taxon>Oryzias</taxon>
    </lineage>
</organism>
<keyword evidence="1" id="KW-0808">Transferase</keyword>
<evidence type="ECO:0000256" key="2">
    <source>
        <dbReference type="ARBA" id="ARBA00022786"/>
    </source>
</evidence>
<dbReference type="Proteomes" id="UP000261560">
    <property type="component" value="Unplaced"/>
</dbReference>
<name>A0A3B3DTI4_ORYME</name>
<reference evidence="4" key="2">
    <citation type="submission" date="2025-09" db="UniProtKB">
        <authorList>
            <consortium name="Ensembl"/>
        </authorList>
    </citation>
    <scope>IDENTIFICATION</scope>
</reference>
<evidence type="ECO:0000313" key="5">
    <source>
        <dbReference type="Proteomes" id="UP000261560"/>
    </source>
</evidence>
<dbReference type="PaxDb" id="30732-ENSOMEP00000033241"/>
<proteinExistence type="predicted"/>
<evidence type="ECO:0000259" key="3">
    <source>
        <dbReference type="Pfam" id="PF00632"/>
    </source>
</evidence>
<dbReference type="OMA" id="KFWSGWE"/>
<keyword evidence="5" id="KW-1185">Reference proteome</keyword>
<dbReference type="GO" id="GO:0004842">
    <property type="term" value="F:ubiquitin-protein transferase activity"/>
    <property type="evidence" value="ECO:0007669"/>
    <property type="project" value="InterPro"/>
</dbReference>
<dbReference type="SUPFAM" id="SSF56204">
    <property type="entry name" value="Hect, E3 ligase catalytic domain"/>
    <property type="match status" value="1"/>
</dbReference>
<dbReference type="InterPro" id="IPR000569">
    <property type="entry name" value="HECT_dom"/>
</dbReference>
<evidence type="ECO:0000256" key="1">
    <source>
        <dbReference type="ARBA" id="ARBA00022679"/>
    </source>
</evidence>
<keyword evidence="2" id="KW-0833">Ubl conjugation pathway</keyword>
<dbReference type="Ensembl" id="ENSOMET00000026169.1">
    <property type="protein sequence ID" value="ENSOMEP00000033241.1"/>
    <property type="gene ID" value="ENSOMEG00000019108.1"/>
</dbReference>
<evidence type="ECO:0000313" key="4">
    <source>
        <dbReference type="Ensembl" id="ENSOMEP00000033241.1"/>
    </source>
</evidence>
<dbReference type="Gene3D" id="3.30.2410.10">
    <property type="entry name" value="Hect, E3 ligase catalytic domain"/>
    <property type="match status" value="1"/>
</dbReference>